<dbReference type="PANTHER" id="PTHR43228">
    <property type="entry name" value="TWO-COMPONENT RESPONSE REGULATOR"/>
    <property type="match status" value="1"/>
</dbReference>
<sequence length="119" mass="13263">MSVLIVDDAAFMRMTIRRILEEKDIKIAGEAANGLEAIKKYQELKPKVVTMDITMPEMDGVEAIRQIRKIDPNAKIIACSAMGQEVMVIEAIKAGAKSFVVKPFKSEKLVEELQRALNT</sequence>
<name>A0A1D8GFT8_9FIRM</name>
<dbReference type="OrthoDB" id="9779069at2"/>
<proteinExistence type="predicted"/>
<evidence type="ECO:0000313" key="6">
    <source>
        <dbReference type="Proteomes" id="UP000095743"/>
    </source>
</evidence>
<dbReference type="KEGG" id="gfe:Gferi_09320"/>
<dbReference type="CDD" id="cd17542">
    <property type="entry name" value="REC_CheY"/>
    <property type="match status" value="1"/>
</dbReference>
<dbReference type="Proteomes" id="UP000095743">
    <property type="component" value="Chromosome"/>
</dbReference>
<evidence type="ECO:0000256" key="2">
    <source>
        <dbReference type="ARBA" id="ARBA00024867"/>
    </source>
</evidence>
<keyword evidence="6" id="KW-1185">Reference proteome</keyword>
<accession>A0A1D8GFT8</accession>
<comment type="function">
    <text evidence="2">May play the central regulatory role in sporulation. It may be an element of the effector pathway responsible for the activation of sporulation genes in response to nutritional stress. Spo0A may act in concert with spo0H (a sigma factor) to control the expression of some genes that are critical to the sporulation process.</text>
</comment>
<gene>
    <name evidence="5" type="ORF">Gferi_09320</name>
</gene>
<dbReference type="GO" id="GO:0000160">
    <property type="term" value="P:phosphorelay signal transduction system"/>
    <property type="evidence" value="ECO:0007669"/>
    <property type="project" value="InterPro"/>
</dbReference>
<evidence type="ECO:0000259" key="4">
    <source>
        <dbReference type="PROSITE" id="PS50110"/>
    </source>
</evidence>
<dbReference type="InterPro" id="IPR052048">
    <property type="entry name" value="ST_Response_Regulator"/>
</dbReference>
<dbReference type="InterPro" id="IPR001789">
    <property type="entry name" value="Sig_transdc_resp-reg_receiver"/>
</dbReference>
<dbReference type="SUPFAM" id="SSF52172">
    <property type="entry name" value="CheY-like"/>
    <property type="match status" value="1"/>
</dbReference>
<keyword evidence="3" id="KW-0597">Phosphoprotein</keyword>
<dbReference type="PROSITE" id="PS50110">
    <property type="entry name" value="RESPONSE_REGULATORY"/>
    <property type="match status" value="1"/>
</dbReference>
<organism evidence="5 6">
    <name type="scientific">Geosporobacter ferrireducens</name>
    <dbReference type="NCBI Taxonomy" id="1424294"/>
    <lineage>
        <taxon>Bacteria</taxon>
        <taxon>Bacillati</taxon>
        <taxon>Bacillota</taxon>
        <taxon>Clostridia</taxon>
        <taxon>Peptostreptococcales</taxon>
        <taxon>Thermotaleaceae</taxon>
        <taxon>Geosporobacter</taxon>
    </lineage>
</organism>
<dbReference type="Gene3D" id="3.40.50.2300">
    <property type="match status" value="1"/>
</dbReference>
<evidence type="ECO:0000256" key="3">
    <source>
        <dbReference type="PROSITE-ProRule" id="PRU00169"/>
    </source>
</evidence>
<feature type="modified residue" description="4-aspartylphosphate" evidence="3">
    <location>
        <position position="52"/>
    </location>
</feature>
<dbReference type="SMART" id="SM00448">
    <property type="entry name" value="REC"/>
    <property type="match status" value="1"/>
</dbReference>
<dbReference type="Pfam" id="PF00072">
    <property type="entry name" value="Response_reg"/>
    <property type="match status" value="1"/>
</dbReference>
<dbReference type="InterPro" id="IPR011006">
    <property type="entry name" value="CheY-like_superfamily"/>
</dbReference>
<protein>
    <recommendedName>
        <fullName evidence="1">Stage 0 sporulation protein A homolog</fullName>
    </recommendedName>
</protein>
<feature type="domain" description="Response regulatory" evidence="4">
    <location>
        <begin position="2"/>
        <end position="117"/>
    </location>
</feature>
<dbReference type="PANTHER" id="PTHR43228:SF1">
    <property type="entry name" value="TWO-COMPONENT RESPONSE REGULATOR ARR22"/>
    <property type="match status" value="1"/>
</dbReference>
<dbReference type="EMBL" id="CP017269">
    <property type="protein sequence ID" value="AOT69766.1"/>
    <property type="molecule type" value="Genomic_DNA"/>
</dbReference>
<dbReference type="AlphaFoldDB" id="A0A1D8GFT8"/>
<evidence type="ECO:0000256" key="1">
    <source>
        <dbReference type="ARBA" id="ARBA00018672"/>
    </source>
</evidence>
<dbReference type="RefSeq" id="WP_069975810.1">
    <property type="nucleotide sequence ID" value="NZ_CP017269.1"/>
</dbReference>
<evidence type="ECO:0000313" key="5">
    <source>
        <dbReference type="EMBL" id="AOT69766.1"/>
    </source>
</evidence>
<reference evidence="5 6" key="1">
    <citation type="submission" date="2016-09" db="EMBL/GenBank/DDBJ databases">
        <title>Genomic analysis reveals versatility of anaerobic energy metabolism of Geosporobacter ferrireducens IRF9 of phylum Firmicutes.</title>
        <authorList>
            <person name="Kim S.-J."/>
        </authorList>
    </citation>
    <scope>NUCLEOTIDE SEQUENCE [LARGE SCALE GENOMIC DNA]</scope>
    <source>
        <strain evidence="5 6">IRF9</strain>
    </source>
</reference>
<dbReference type="STRING" id="1424294.Gferi_09320"/>